<dbReference type="Gene3D" id="3.40.50.360">
    <property type="match status" value="1"/>
</dbReference>
<gene>
    <name evidence="2" type="ORF">CSO01_09240</name>
</gene>
<dbReference type="PROSITE" id="PS00201">
    <property type="entry name" value="FLAVODOXIN"/>
    <property type="match status" value="1"/>
</dbReference>
<dbReference type="Proteomes" id="UP000321798">
    <property type="component" value="Unassembled WGS sequence"/>
</dbReference>
<dbReference type="OrthoDB" id="3253043at2"/>
<protein>
    <submittedName>
        <fullName evidence="2">Flavodoxin</fullName>
    </submittedName>
</protein>
<dbReference type="GO" id="GO:0009055">
    <property type="term" value="F:electron transfer activity"/>
    <property type="evidence" value="ECO:0007669"/>
    <property type="project" value="InterPro"/>
</dbReference>
<dbReference type="AlphaFoldDB" id="A0A512PAG9"/>
<dbReference type="RefSeq" id="WP_146951942.1">
    <property type="nucleotide sequence ID" value="NZ_BAABBJ010000015.1"/>
</dbReference>
<dbReference type="SUPFAM" id="SSF52218">
    <property type="entry name" value="Flavoproteins"/>
    <property type="match status" value="1"/>
</dbReference>
<keyword evidence="3" id="KW-1185">Reference proteome</keyword>
<evidence type="ECO:0000313" key="3">
    <source>
        <dbReference type="Proteomes" id="UP000321798"/>
    </source>
</evidence>
<dbReference type="Pfam" id="PF00258">
    <property type="entry name" value="Flavodoxin_1"/>
    <property type="match status" value="1"/>
</dbReference>
<dbReference type="PROSITE" id="PS50902">
    <property type="entry name" value="FLAVODOXIN_LIKE"/>
    <property type="match status" value="1"/>
</dbReference>
<feature type="domain" description="Flavodoxin-like" evidence="1">
    <location>
        <begin position="3"/>
        <end position="165"/>
    </location>
</feature>
<dbReference type="InterPro" id="IPR008254">
    <property type="entry name" value="Flavodoxin/NO_synth"/>
</dbReference>
<dbReference type="GO" id="GO:0010181">
    <property type="term" value="F:FMN binding"/>
    <property type="evidence" value="ECO:0007669"/>
    <property type="project" value="InterPro"/>
</dbReference>
<organism evidence="2 3">
    <name type="scientific">Cellulomonas soli</name>
    <dbReference type="NCBI Taxonomy" id="931535"/>
    <lineage>
        <taxon>Bacteria</taxon>
        <taxon>Bacillati</taxon>
        <taxon>Actinomycetota</taxon>
        <taxon>Actinomycetes</taxon>
        <taxon>Micrococcales</taxon>
        <taxon>Cellulomonadaceae</taxon>
        <taxon>Cellulomonas</taxon>
    </lineage>
</organism>
<sequence length="174" mass="18338">MHALVVFESMYGNTQAIAEAVARGLATHGTVDVVEVGAAPDQVPPGVDLLVVGAPTHAFGLSRASTRADAAARVPNTTLVSHGRGVREWLDLVRTTATGTEAVAFDTRVRKPRVPGSAAHKADKELRRHGFTVADAPETFWVEGVTGPLVPGDLRRAQTWGDALGRTAKDTLTV</sequence>
<dbReference type="InterPro" id="IPR001226">
    <property type="entry name" value="Flavodoxin_CS"/>
</dbReference>
<accession>A0A512PAG9</accession>
<proteinExistence type="predicted"/>
<reference evidence="2 3" key="1">
    <citation type="submission" date="2019-07" db="EMBL/GenBank/DDBJ databases">
        <title>Whole genome shotgun sequence of Cellulomonas soli NBRC 109434.</title>
        <authorList>
            <person name="Hosoyama A."/>
            <person name="Uohara A."/>
            <person name="Ohji S."/>
            <person name="Ichikawa N."/>
        </authorList>
    </citation>
    <scope>NUCLEOTIDE SEQUENCE [LARGE SCALE GENOMIC DNA]</scope>
    <source>
        <strain evidence="2 3">NBRC 109434</strain>
    </source>
</reference>
<comment type="caution">
    <text evidence="2">The sequence shown here is derived from an EMBL/GenBank/DDBJ whole genome shotgun (WGS) entry which is preliminary data.</text>
</comment>
<dbReference type="EMBL" id="BKAL01000002">
    <property type="protein sequence ID" value="GEP68209.1"/>
    <property type="molecule type" value="Genomic_DNA"/>
</dbReference>
<evidence type="ECO:0000313" key="2">
    <source>
        <dbReference type="EMBL" id="GEP68209.1"/>
    </source>
</evidence>
<dbReference type="InterPro" id="IPR029039">
    <property type="entry name" value="Flavoprotein-like_sf"/>
</dbReference>
<name>A0A512PAG9_9CELL</name>
<evidence type="ECO:0000259" key="1">
    <source>
        <dbReference type="PROSITE" id="PS50902"/>
    </source>
</evidence>